<accession>A0AC34F6S7</accession>
<sequence length="286" mass="32800">MELGVLVSNCACLTQDLTNIFNNYWHSSNAETPERYYEIQRHQPVALYNMQNPLIIEDSGIITEFYLAASPKTKENPSRTWDLDAVVHEISRSSKYLYIHVMDYFPMFIYSQNKKFWPVIDNALRSAVLRGVDVKIIVSALHYPEISLRFLKSLESLKGINNAATIEVRVFKVPTSSKAQSVLKRERRTHNKFMVTENSAIIGTSNWSGDYFEGKSTGVAAVIKQKFNGKQPFIASMKSIFLRDWNSNYTHNLEKYFLKCVDSYTGDFCEIEKDLSLLVESTKSLS</sequence>
<proteinExistence type="predicted"/>
<dbReference type="Proteomes" id="UP000887579">
    <property type="component" value="Unplaced"/>
</dbReference>
<protein>
    <submittedName>
        <fullName evidence="2">PLD phosphodiesterase domain-containing protein</fullName>
    </submittedName>
</protein>
<name>A0AC34F6S7_9BILA</name>
<organism evidence="1 2">
    <name type="scientific">Panagrolaimus sp. ES5</name>
    <dbReference type="NCBI Taxonomy" id="591445"/>
    <lineage>
        <taxon>Eukaryota</taxon>
        <taxon>Metazoa</taxon>
        <taxon>Ecdysozoa</taxon>
        <taxon>Nematoda</taxon>
        <taxon>Chromadorea</taxon>
        <taxon>Rhabditida</taxon>
        <taxon>Tylenchina</taxon>
        <taxon>Panagrolaimomorpha</taxon>
        <taxon>Panagrolaimoidea</taxon>
        <taxon>Panagrolaimidae</taxon>
        <taxon>Panagrolaimus</taxon>
    </lineage>
</organism>
<evidence type="ECO:0000313" key="1">
    <source>
        <dbReference type="Proteomes" id="UP000887579"/>
    </source>
</evidence>
<dbReference type="WBParaSite" id="ES5_v2.g12951.t1">
    <property type="protein sequence ID" value="ES5_v2.g12951.t1"/>
    <property type="gene ID" value="ES5_v2.g12951"/>
</dbReference>
<reference evidence="2" key="1">
    <citation type="submission" date="2022-11" db="UniProtKB">
        <authorList>
            <consortium name="WormBaseParasite"/>
        </authorList>
    </citation>
    <scope>IDENTIFICATION</scope>
</reference>
<evidence type="ECO:0000313" key="2">
    <source>
        <dbReference type="WBParaSite" id="ES5_v2.g12951.t1"/>
    </source>
</evidence>